<reference evidence="1" key="1">
    <citation type="submission" date="2022-07" db="EMBL/GenBank/DDBJ databases">
        <title>Genome Sequence of Lecanicillium saksenae.</title>
        <authorList>
            <person name="Buettner E."/>
        </authorList>
    </citation>
    <scope>NUCLEOTIDE SEQUENCE</scope>
    <source>
        <strain evidence="1">VT-O1</strain>
    </source>
</reference>
<dbReference type="EMBL" id="JANAKD010000891">
    <property type="protein sequence ID" value="KAJ3486584.1"/>
    <property type="molecule type" value="Genomic_DNA"/>
</dbReference>
<evidence type="ECO:0000313" key="1">
    <source>
        <dbReference type="EMBL" id="KAJ3486584.1"/>
    </source>
</evidence>
<name>A0ACC1QQV4_9HYPO</name>
<evidence type="ECO:0000313" key="2">
    <source>
        <dbReference type="Proteomes" id="UP001148737"/>
    </source>
</evidence>
<sequence length="83" mass="9870">MCRKDWIVVYWRCWDIKTSYYQFTSVDGCGGCLEAKGEPYNKVVKAEITPCWTCITAQRWIKLDDEWMSRERALALGWRPSNR</sequence>
<gene>
    <name evidence="1" type="ORF">NLG97_g6584</name>
</gene>
<comment type="caution">
    <text evidence="1">The sequence shown here is derived from an EMBL/GenBank/DDBJ whole genome shotgun (WGS) entry which is preliminary data.</text>
</comment>
<organism evidence="1 2">
    <name type="scientific">Lecanicillium saksenae</name>
    <dbReference type="NCBI Taxonomy" id="468837"/>
    <lineage>
        <taxon>Eukaryota</taxon>
        <taxon>Fungi</taxon>
        <taxon>Dikarya</taxon>
        <taxon>Ascomycota</taxon>
        <taxon>Pezizomycotina</taxon>
        <taxon>Sordariomycetes</taxon>
        <taxon>Hypocreomycetidae</taxon>
        <taxon>Hypocreales</taxon>
        <taxon>Cordycipitaceae</taxon>
        <taxon>Lecanicillium</taxon>
    </lineage>
</organism>
<accession>A0ACC1QQV4</accession>
<proteinExistence type="predicted"/>
<dbReference type="Proteomes" id="UP001148737">
    <property type="component" value="Unassembled WGS sequence"/>
</dbReference>
<protein>
    <submittedName>
        <fullName evidence="1">Uncharacterized protein</fullName>
    </submittedName>
</protein>
<keyword evidence="2" id="KW-1185">Reference proteome</keyword>